<evidence type="ECO:0000256" key="1">
    <source>
        <dbReference type="SAM" id="MobiDB-lite"/>
    </source>
</evidence>
<reference evidence="3 4" key="1">
    <citation type="submission" date="2022-03" db="EMBL/GenBank/DDBJ databases">
        <title>Complete genome sequence of Lysobacter capsici VKM B-2533 and Lysobacter gummosus 10.1.1, promising sources of lytic agents.</title>
        <authorList>
            <person name="Tarlachkov S.V."/>
            <person name="Kudryakova I.V."/>
            <person name="Afoshin A.S."/>
            <person name="Leontyevskaya E.A."/>
            <person name="Leontyevskaya N.V."/>
        </authorList>
    </citation>
    <scope>NUCLEOTIDE SEQUENCE [LARGE SCALE GENOMIC DNA]</scope>
    <source>
        <strain evidence="3 4">10.1.1</strain>
    </source>
</reference>
<protein>
    <submittedName>
        <fullName evidence="3">CopL family metal-binding regulatory protein</fullName>
    </submittedName>
</protein>
<evidence type="ECO:0000313" key="4">
    <source>
        <dbReference type="Proteomes" id="UP000829194"/>
    </source>
</evidence>
<dbReference type="RefSeq" id="WP_057943023.1">
    <property type="nucleotide sequence ID" value="NZ_CP011131.1"/>
</dbReference>
<accession>A0ABY3XJY2</accession>
<dbReference type="Proteomes" id="UP000829194">
    <property type="component" value="Chromosome"/>
</dbReference>
<sequence length="154" mass="15723">MTYPSLLLRLLLIVALSLNGYAAAAMSVGGGHAMFMGKPKAVASAQVADSAECHDGAGMAAMMHDGPVPMAMHHGAGGSDPQPAKPDPNSPDPNQHGDDCCGKFRCQCDCLQAVAIVRIELPAPPQLSNAPLALPREAAAPSGVLSLPIRPPIA</sequence>
<keyword evidence="4" id="KW-1185">Reference proteome</keyword>
<organism evidence="3 4">
    <name type="scientific">Lysobacter gummosus</name>
    <dbReference type="NCBI Taxonomy" id="262324"/>
    <lineage>
        <taxon>Bacteria</taxon>
        <taxon>Pseudomonadati</taxon>
        <taxon>Pseudomonadota</taxon>
        <taxon>Gammaproteobacteria</taxon>
        <taxon>Lysobacterales</taxon>
        <taxon>Lysobacteraceae</taxon>
        <taxon>Lysobacter</taxon>
    </lineage>
</organism>
<dbReference type="EMBL" id="CP093547">
    <property type="protein sequence ID" value="UNP31941.1"/>
    <property type="molecule type" value="Genomic_DNA"/>
</dbReference>
<evidence type="ECO:0000256" key="2">
    <source>
        <dbReference type="SAM" id="SignalP"/>
    </source>
</evidence>
<feature type="signal peptide" evidence="2">
    <location>
        <begin position="1"/>
        <end position="22"/>
    </location>
</feature>
<proteinExistence type="predicted"/>
<dbReference type="NCBIfam" id="NF033807">
    <property type="entry name" value="CopL_fam"/>
    <property type="match status" value="1"/>
</dbReference>
<dbReference type="InterPro" id="IPR048034">
    <property type="entry name" value="CopL-like"/>
</dbReference>
<evidence type="ECO:0000313" key="3">
    <source>
        <dbReference type="EMBL" id="UNP31941.1"/>
    </source>
</evidence>
<name>A0ABY3XJY2_9GAMM</name>
<keyword evidence="2" id="KW-0732">Signal</keyword>
<feature type="region of interest" description="Disordered" evidence="1">
    <location>
        <begin position="64"/>
        <end position="98"/>
    </location>
</feature>
<feature type="chain" id="PRO_5046682114" evidence="2">
    <location>
        <begin position="23"/>
        <end position="154"/>
    </location>
</feature>
<gene>
    <name evidence="3" type="ORF">MOV92_12085</name>
</gene>